<dbReference type="InterPro" id="IPR036691">
    <property type="entry name" value="Endo/exonu/phosph_ase_sf"/>
</dbReference>
<dbReference type="Gene3D" id="3.60.10.10">
    <property type="entry name" value="Endonuclease/exonuclease/phosphatase"/>
    <property type="match status" value="1"/>
</dbReference>
<evidence type="ECO:0008006" key="3">
    <source>
        <dbReference type="Google" id="ProtNLM"/>
    </source>
</evidence>
<dbReference type="EMBL" id="SDMP01000016">
    <property type="protein sequence ID" value="RYR01356.1"/>
    <property type="molecule type" value="Genomic_DNA"/>
</dbReference>
<evidence type="ECO:0000313" key="2">
    <source>
        <dbReference type="Proteomes" id="UP000289738"/>
    </source>
</evidence>
<evidence type="ECO:0000313" key="1">
    <source>
        <dbReference type="EMBL" id="RYR01356.1"/>
    </source>
</evidence>
<dbReference type="PANTHER" id="PTHR33710">
    <property type="entry name" value="BNAC02G09200D PROTEIN"/>
    <property type="match status" value="1"/>
</dbReference>
<reference evidence="1 2" key="1">
    <citation type="submission" date="2019-01" db="EMBL/GenBank/DDBJ databases">
        <title>Sequencing of cultivated peanut Arachis hypogaea provides insights into genome evolution and oil improvement.</title>
        <authorList>
            <person name="Chen X."/>
        </authorList>
    </citation>
    <scope>NUCLEOTIDE SEQUENCE [LARGE SCALE GENOMIC DNA]</scope>
    <source>
        <strain evidence="2">cv. Fuhuasheng</strain>
        <tissue evidence="1">Leaves</tissue>
    </source>
</reference>
<dbReference type="PANTHER" id="PTHR33710:SF71">
    <property type="entry name" value="ENDONUCLEASE_EXONUCLEASE_PHOSPHATASE DOMAIN-CONTAINING PROTEIN"/>
    <property type="match status" value="1"/>
</dbReference>
<dbReference type="SUPFAM" id="SSF56219">
    <property type="entry name" value="DNase I-like"/>
    <property type="match status" value="1"/>
</dbReference>
<accession>A0A444YHF5</accession>
<gene>
    <name evidence="1" type="ORF">Ahy_B06g080225</name>
</gene>
<dbReference type="Proteomes" id="UP000289738">
    <property type="component" value="Chromosome B06"/>
</dbReference>
<keyword evidence="2" id="KW-1185">Reference proteome</keyword>
<proteinExistence type="predicted"/>
<comment type="caution">
    <text evidence="1">The sequence shown here is derived from an EMBL/GenBank/DDBJ whole genome shotgun (WGS) entry which is preliminary data.</text>
</comment>
<protein>
    <recommendedName>
        <fullName evidence="3">Endonuclease/exonuclease/phosphatase domain-containing protein</fullName>
    </recommendedName>
</protein>
<sequence>MRRFVDDNGLVDVDLKGSKYTWFSNLRNNFITRERLDRVLIYQNVILQAAMAISSDHCALILETQPQGRIKKEFKFEAFLADHEECK</sequence>
<dbReference type="AlphaFoldDB" id="A0A444YHF5"/>
<name>A0A444YHF5_ARAHY</name>
<organism evidence="1 2">
    <name type="scientific">Arachis hypogaea</name>
    <name type="common">Peanut</name>
    <dbReference type="NCBI Taxonomy" id="3818"/>
    <lineage>
        <taxon>Eukaryota</taxon>
        <taxon>Viridiplantae</taxon>
        <taxon>Streptophyta</taxon>
        <taxon>Embryophyta</taxon>
        <taxon>Tracheophyta</taxon>
        <taxon>Spermatophyta</taxon>
        <taxon>Magnoliopsida</taxon>
        <taxon>eudicotyledons</taxon>
        <taxon>Gunneridae</taxon>
        <taxon>Pentapetalae</taxon>
        <taxon>rosids</taxon>
        <taxon>fabids</taxon>
        <taxon>Fabales</taxon>
        <taxon>Fabaceae</taxon>
        <taxon>Papilionoideae</taxon>
        <taxon>50 kb inversion clade</taxon>
        <taxon>dalbergioids sensu lato</taxon>
        <taxon>Dalbergieae</taxon>
        <taxon>Pterocarpus clade</taxon>
        <taxon>Arachis</taxon>
    </lineage>
</organism>